<keyword evidence="6" id="KW-0653">Protein transport</keyword>
<dbReference type="AlphaFoldDB" id="A0A9W8GHK0"/>
<keyword evidence="4" id="KW-0963">Cytoplasm</keyword>
<accession>A0A9W8GHK0</accession>
<dbReference type="GO" id="GO:0005737">
    <property type="term" value="C:cytoplasm"/>
    <property type="evidence" value="ECO:0007669"/>
    <property type="project" value="UniProtKB-SubCell"/>
</dbReference>
<evidence type="ECO:0000256" key="1">
    <source>
        <dbReference type="ARBA" id="ARBA00004123"/>
    </source>
</evidence>
<keyword evidence="11" id="KW-1185">Reference proteome</keyword>
<evidence type="ECO:0000256" key="5">
    <source>
        <dbReference type="ARBA" id="ARBA00022737"/>
    </source>
</evidence>
<evidence type="ECO:0000313" key="10">
    <source>
        <dbReference type="EMBL" id="KAJ2688597.1"/>
    </source>
</evidence>
<keyword evidence="3" id="KW-0813">Transport</keyword>
<name>A0A9W8GHK0_9FUNG</name>
<dbReference type="EMBL" id="JANBTX010000042">
    <property type="protein sequence ID" value="KAJ2688597.1"/>
    <property type="molecule type" value="Genomic_DNA"/>
</dbReference>
<dbReference type="Pfam" id="PF18808">
    <property type="entry name" value="Importin_rep_4"/>
    <property type="match status" value="1"/>
</dbReference>
<keyword evidence="5" id="KW-0677">Repeat</keyword>
<dbReference type="PANTHER" id="PTHR10527">
    <property type="entry name" value="IMPORTIN BETA"/>
    <property type="match status" value="1"/>
</dbReference>
<dbReference type="Pfam" id="PF25780">
    <property type="entry name" value="TPR_IPO5"/>
    <property type="match status" value="1"/>
</dbReference>
<comment type="subcellular location">
    <subcellularLocation>
        <location evidence="2">Cytoplasm</location>
    </subcellularLocation>
    <subcellularLocation>
        <location evidence="1">Nucleus</location>
    </subcellularLocation>
</comment>
<dbReference type="InterPro" id="IPR011989">
    <property type="entry name" value="ARM-like"/>
</dbReference>
<protein>
    <submittedName>
        <fullName evidence="10">Importin subunit beta-3</fullName>
    </submittedName>
</protein>
<dbReference type="SUPFAM" id="SSF48371">
    <property type="entry name" value="ARM repeat"/>
    <property type="match status" value="1"/>
</dbReference>
<dbReference type="GO" id="GO:0005634">
    <property type="term" value="C:nucleus"/>
    <property type="evidence" value="ECO:0007669"/>
    <property type="project" value="UniProtKB-SubCell"/>
</dbReference>
<evidence type="ECO:0000259" key="9">
    <source>
        <dbReference type="Pfam" id="PF25780"/>
    </source>
</evidence>
<dbReference type="Gene3D" id="1.25.10.10">
    <property type="entry name" value="Leucine-rich Repeat Variant"/>
    <property type="match status" value="1"/>
</dbReference>
<evidence type="ECO:0000259" key="8">
    <source>
        <dbReference type="Pfam" id="PF25574"/>
    </source>
</evidence>
<dbReference type="InterPro" id="IPR058584">
    <property type="entry name" value="IMB1_TNPO1-like_TPR"/>
</dbReference>
<reference evidence="10" key="1">
    <citation type="submission" date="2022-07" db="EMBL/GenBank/DDBJ databases">
        <title>Phylogenomic reconstructions and comparative analyses of Kickxellomycotina fungi.</title>
        <authorList>
            <person name="Reynolds N.K."/>
            <person name="Stajich J.E."/>
            <person name="Barry K."/>
            <person name="Grigoriev I.V."/>
            <person name="Crous P."/>
            <person name="Smith M.E."/>
        </authorList>
    </citation>
    <scope>NUCLEOTIDE SEQUENCE</scope>
    <source>
        <strain evidence="10">CBS 109367</strain>
    </source>
</reference>
<dbReference type="InterPro" id="IPR041389">
    <property type="entry name" value="Importin_rep_6"/>
</dbReference>
<dbReference type="Pfam" id="PF25574">
    <property type="entry name" value="TPR_IMB1"/>
    <property type="match status" value="1"/>
</dbReference>
<dbReference type="GO" id="GO:0006606">
    <property type="term" value="P:protein import into nucleus"/>
    <property type="evidence" value="ECO:0007669"/>
    <property type="project" value="InterPro"/>
</dbReference>
<proteinExistence type="predicted"/>
<keyword evidence="7" id="KW-0539">Nucleus</keyword>
<sequence>MSSAIEQKASLLKGLMSSLMSSDNDARTHAENSLKTEWVATQPQTLLGSLAFLVHQDTEPQARAFASVLLRRIAFQSAPGAEYKEDERTVWSIVGPAVQQAVKNELLGSLNDESDKGARHKLCDTIADISNGIDEGEWPELLPTLYGCAQNSNPLLRESAYRIFAWCSHLLTGQSVETINTAFIGAFQDADATVRLAALKAAVAYISEADDKQRSAVSAMVPQMLSVLEPLLRDNDEAGLVEALSALIDAAEEAPKLFRSVLGSLTTFATEIGKSEGLEDRTRQTALEVLVTLAEAAPGMCRKNTQFSQAIVPVCMQMLSSIDDDEDWYSASPNDDGDNEENCVFAEQSLDRLAIALGGKQLLPIAFNYIPQMLASSDWRQRHAALMAVSSIGEGCYKIMRAELQKILELIVPFFKDPHARVRYAVCNCVGQMSTDFSPALQEKHHALVLAGLIPVMDEAAVPRVQAHAAAAMVNFAEDVTRVVLEPYLDTLLERLFHMLTSQHQYVQEQAITTIATIADNAQSRFAKYYSTIMPMLLNVLAQATDVEHRLMRGKTMECATFIALAVGKDVFAPDIPRFVELLTASQQSVTEADDPQASYLQASWARLCRLMGAEFAPLLPVVMPALLTAARLQPDFAVLDLDEDAEANYAAEDGWEFAAVNGQQIGIKTTALEEKCTAVELLGSYARDLGAGFQTYAAEVLEVVVPLFKFYFHEGVRAAAAAAVPAVLQSVQLGGSDTALRQAWAAICDRYLSVLATEEDDTFTMQLFGSFAESVTTVGQQTMSPEQLQAFAAACVEQMKKYYKRMKEREAARTAEELDDDDEEQLAEEEMLEGLTIDEVAKALHAVFSTHGAAFVGEFRTVLPIARQYLLERDPSARQWAICVFDDLVEFSGPESVQYAADFMQPIGEALAERSSPDLRQAAAYGVGVMAQFGGDAYADFVAGAALPVLLSELDRPDARAPENIYATENVIAAIAKTLRFFGARVSDPKSVLQVWFAALPVCNDEDEAPGVYEFLVQMLREQPDVLLGANDMQALRHLVKVVAEALAMCSFRPELAQTLVSVIQGTMASFDDGAKASLWAEIPRDQQEALQTKGLF</sequence>
<evidence type="ECO:0000256" key="3">
    <source>
        <dbReference type="ARBA" id="ARBA00022448"/>
    </source>
</evidence>
<dbReference type="OrthoDB" id="543373at2759"/>
<dbReference type="Pfam" id="PF18829">
    <property type="entry name" value="Importin_rep_6"/>
    <property type="match status" value="1"/>
</dbReference>
<feature type="domain" description="IPO4/5-like TPR repeats" evidence="9">
    <location>
        <begin position="115"/>
        <end position="268"/>
    </location>
</feature>
<dbReference type="InterPro" id="IPR016024">
    <property type="entry name" value="ARM-type_fold"/>
</dbReference>
<evidence type="ECO:0000256" key="2">
    <source>
        <dbReference type="ARBA" id="ARBA00004496"/>
    </source>
</evidence>
<dbReference type="Proteomes" id="UP001151516">
    <property type="component" value="Unassembled WGS sequence"/>
</dbReference>
<dbReference type="InterPro" id="IPR040122">
    <property type="entry name" value="Importin_beta"/>
</dbReference>
<dbReference type="InterPro" id="IPR057672">
    <property type="entry name" value="TPR_IPO4/5"/>
</dbReference>
<gene>
    <name evidence="10" type="primary">PSE1</name>
    <name evidence="10" type="ORF">IWW39_002069</name>
</gene>
<dbReference type="InterPro" id="IPR041653">
    <property type="entry name" value="Importin_rep_4"/>
</dbReference>
<evidence type="ECO:0000256" key="4">
    <source>
        <dbReference type="ARBA" id="ARBA00022490"/>
    </source>
</evidence>
<organism evidence="10 11">
    <name type="scientific">Coemansia spiralis</name>
    <dbReference type="NCBI Taxonomy" id="417178"/>
    <lineage>
        <taxon>Eukaryota</taxon>
        <taxon>Fungi</taxon>
        <taxon>Fungi incertae sedis</taxon>
        <taxon>Zoopagomycota</taxon>
        <taxon>Kickxellomycotina</taxon>
        <taxon>Kickxellomycetes</taxon>
        <taxon>Kickxellales</taxon>
        <taxon>Kickxellaceae</taxon>
        <taxon>Coemansia</taxon>
    </lineage>
</organism>
<feature type="domain" description="Importin subunit beta-1/Transportin-1-like TPR repeats" evidence="8">
    <location>
        <begin position="465"/>
        <end position="635"/>
    </location>
</feature>
<evidence type="ECO:0000256" key="7">
    <source>
        <dbReference type="ARBA" id="ARBA00023242"/>
    </source>
</evidence>
<dbReference type="Pfam" id="PF13513">
    <property type="entry name" value="HEAT_EZ"/>
    <property type="match status" value="1"/>
</dbReference>
<evidence type="ECO:0000256" key="6">
    <source>
        <dbReference type="ARBA" id="ARBA00022927"/>
    </source>
</evidence>
<comment type="caution">
    <text evidence="10">The sequence shown here is derived from an EMBL/GenBank/DDBJ whole genome shotgun (WGS) entry which is preliminary data.</text>
</comment>
<evidence type="ECO:0000313" key="11">
    <source>
        <dbReference type="Proteomes" id="UP001151516"/>
    </source>
</evidence>